<name>A0A931MZ06_9NOCA</name>
<feature type="transmembrane region" description="Helical" evidence="1">
    <location>
        <begin position="72"/>
        <end position="92"/>
    </location>
</feature>
<organism evidence="2 3">
    <name type="scientific">Nocardia bovistercoris</name>
    <dbReference type="NCBI Taxonomy" id="2785916"/>
    <lineage>
        <taxon>Bacteria</taxon>
        <taxon>Bacillati</taxon>
        <taxon>Actinomycetota</taxon>
        <taxon>Actinomycetes</taxon>
        <taxon>Mycobacteriales</taxon>
        <taxon>Nocardiaceae</taxon>
        <taxon>Nocardia</taxon>
    </lineage>
</organism>
<dbReference type="EMBL" id="JADMLG010000002">
    <property type="protein sequence ID" value="MBH0775625.1"/>
    <property type="molecule type" value="Genomic_DNA"/>
</dbReference>
<evidence type="ECO:0000313" key="2">
    <source>
        <dbReference type="EMBL" id="MBH0775625.1"/>
    </source>
</evidence>
<feature type="transmembrane region" description="Helical" evidence="1">
    <location>
        <begin position="104"/>
        <end position="123"/>
    </location>
</feature>
<dbReference type="AlphaFoldDB" id="A0A931MZ06"/>
<keyword evidence="3" id="KW-1185">Reference proteome</keyword>
<feature type="transmembrane region" description="Helical" evidence="1">
    <location>
        <begin position="47"/>
        <end position="65"/>
    </location>
</feature>
<proteinExistence type="predicted"/>
<keyword evidence="1" id="KW-1133">Transmembrane helix</keyword>
<gene>
    <name evidence="2" type="ORF">IT779_04890</name>
</gene>
<evidence type="ECO:0000313" key="3">
    <source>
        <dbReference type="Proteomes" id="UP000655751"/>
    </source>
</evidence>
<evidence type="ECO:0000256" key="1">
    <source>
        <dbReference type="SAM" id="Phobius"/>
    </source>
</evidence>
<protein>
    <submittedName>
        <fullName evidence="2">Uncharacterized protein</fullName>
    </submittedName>
</protein>
<sequence>MGFGRSSRADRGAVARLRGGSAGALSGALALAAHGWASGAMSPDSTTVALLVAVCAVVGAVVTGLGPLRETAAGLVAALFGGQLLGHVAMGFGSGHLHHGDTQLTPRMIFAHLLAAFAAAALIRGAEAAYRIGTAVLARVVPVGTVLPVVAEPAPLRTTHRDRVVLRILAAESLRTRGPPMLVRL</sequence>
<dbReference type="Proteomes" id="UP000655751">
    <property type="component" value="Unassembled WGS sequence"/>
</dbReference>
<accession>A0A931MZ06</accession>
<keyword evidence="1" id="KW-0812">Transmembrane</keyword>
<keyword evidence="1" id="KW-0472">Membrane</keyword>
<comment type="caution">
    <text evidence="2">The sequence shown here is derived from an EMBL/GenBank/DDBJ whole genome shotgun (WGS) entry which is preliminary data.</text>
</comment>
<reference evidence="2" key="1">
    <citation type="submission" date="2020-11" db="EMBL/GenBank/DDBJ databases">
        <title>Nocardia NEAU-351.nov., a novel actinomycete isolated from the cow dung.</title>
        <authorList>
            <person name="Zhang X."/>
        </authorList>
    </citation>
    <scope>NUCLEOTIDE SEQUENCE</scope>
    <source>
        <strain evidence="2">NEAU-351</strain>
    </source>
</reference>